<dbReference type="RefSeq" id="WP_067726393.1">
    <property type="nucleotide sequence ID" value="NZ_JABERI010000040.1"/>
</dbReference>
<organism evidence="2 3">
    <name type="scientific">Acinetobacter terrae</name>
    <dbReference type="NCBI Taxonomy" id="2731247"/>
    <lineage>
        <taxon>Bacteria</taxon>
        <taxon>Pseudomonadati</taxon>
        <taxon>Pseudomonadota</taxon>
        <taxon>Gammaproteobacteria</taxon>
        <taxon>Moraxellales</taxon>
        <taxon>Moraxellaceae</taxon>
        <taxon>Acinetobacter</taxon>
        <taxon>Acinetobacter Taxon 24</taxon>
    </lineage>
</organism>
<dbReference type="AlphaFoldDB" id="A0A7Y2WCM2"/>
<reference evidence="2 3" key="1">
    <citation type="submission" date="2020-04" db="EMBL/GenBank/DDBJ databases">
        <title>Acinetobacter Taxon 24.</title>
        <authorList>
            <person name="Nemec A."/>
            <person name="Radolfova-Krizova L."/>
            <person name="Higgins P.G."/>
            <person name="Spanelova P."/>
        </authorList>
    </citation>
    <scope>NUCLEOTIDE SEQUENCE [LARGE SCALE GENOMIC DNA]</scope>
    <source>
        <strain evidence="2 3">ANC 5380</strain>
    </source>
</reference>
<dbReference type="Proteomes" id="UP000569202">
    <property type="component" value="Unassembled WGS sequence"/>
</dbReference>
<name>A0A7Y2WCM2_9GAMM</name>
<sequence>MKKLLAVALATTAVAFSGCSIRMADMTVASTKNYNINSNQFVKGERVRAEDKVPVVLFPLGIPNFKTAVDRAIEKNPCSVALSDVVITQLNQAFIFGQIGYRVEGTQILDMSQPNCKK</sequence>
<evidence type="ECO:0008006" key="4">
    <source>
        <dbReference type="Google" id="ProtNLM"/>
    </source>
</evidence>
<comment type="caution">
    <text evidence="2">The sequence shown here is derived from an EMBL/GenBank/DDBJ whole genome shotgun (WGS) entry which is preliminary data.</text>
</comment>
<evidence type="ECO:0000313" key="3">
    <source>
        <dbReference type="Proteomes" id="UP000569202"/>
    </source>
</evidence>
<evidence type="ECO:0000313" key="2">
    <source>
        <dbReference type="EMBL" id="NNH78948.1"/>
    </source>
</evidence>
<feature type="chain" id="PRO_5031223483" description="Lipoprotein" evidence="1">
    <location>
        <begin position="25"/>
        <end position="118"/>
    </location>
</feature>
<evidence type="ECO:0000256" key="1">
    <source>
        <dbReference type="SAM" id="SignalP"/>
    </source>
</evidence>
<proteinExistence type="predicted"/>
<gene>
    <name evidence="2" type="ORF">HLH17_15100</name>
</gene>
<keyword evidence="1" id="KW-0732">Signal</keyword>
<accession>A0A7Y2WCM2</accession>
<feature type="signal peptide" evidence="1">
    <location>
        <begin position="1"/>
        <end position="24"/>
    </location>
</feature>
<protein>
    <recommendedName>
        <fullName evidence="4">Lipoprotein</fullName>
    </recommendedName>
</protein>
<dbReference type="PROSITE" id="PS51257">
    <property type="entry name" value="PROKAR_LIPOPROTEIN"/>
    <property type="match status" value="1"/>
</dbReference>
<dbReference type="EMBL" id="JABERL010000060">
    <property type="protein sequence ID" value="NNH78948.1"/>
    <property type="molecule type" value="Genomic_DNA"/>
</dbReference>